<reference evidence="3" key="1">
    <citation type="submission" date="2021-01" db="UniProtKB">
        <authorList>
            <consortium name="EnsemblMetazoa"/>
        </authorList>
    </citation>
    <scope>IDENTIFICATION</scope>
</reference>
<evidence type="ECO:0000313" key="3">
    <source>
        <dbReference type="EnsemblMetazoa" id="CLYHEMP019129.1"/>
    </source>
</evidence>
<feature type="domain" description="UBC core" evidence="2">
    <location>
        <begin position="1"/>
        <end position="61"/>
    </location>
</feature>
<evidence type="ECO:0000259" key="2">
    <source>
        <dbReference type="PROSITE" id="PS50127"/>
    </source>
</evidence>
<accession>A0A7M5X929</accession>
<sequence length="105" mass="11980">MPPKGSWKPSLNLSSLLQSIQLLVTNPNPDDPLMADIAQEFLTNKRLFNENAKSWTEKHALQNEIKKPSLTSNENKRKHDIEKEGDSSEIDSKRILQTINNENAR</sequence>
<dbReference type="OrthoDB" id="9978460at2759"/>
<evidence type="ECO:0000313" key="4">
    <source>
        <dbReference type="Proteomes" id="UP000594262"/>
    </source>
</evidence>
<keyword evidence="4" id="KW-1185">Reference proteome</keyword>
<dbReference type="SUPFAM" id="SSF54495">
    <property type="entry name" value="UBC-like"/>
    <property type="match status" value="1"/>
</dbReference>
<dbReference type="Proteomes" id="UP000594262">
    <property type="component" value="Unplaced"/>
</dbReference>
<dbReference type="InterPro" id="IPR016135">
    <property type="entry name" value="UBQ-conjugating_enzyme/RWD"/>
</dbReference>
<dbReference type="EnsemblMetazoa" id="CLYHEMT019129.1">
    <property type="protein sequence ID" value="CLYHEMP019129.1"/>
    <property type="gene ID" value="CLYHEMG019129"/>
</dbReference>
<feature type="compositionally biased region" description="Polar residues" evidence="1">
    <location>
        <begin position="95"/>
        <end position="105"/>
    </location>
</feature>
<feature type="region of interest" description="Disordered" evidence="1">
    <location>
        <begin position="59"/>
        <end position="105"/>
    </location>
</feature>
<dbReference type="PROSITE" id="PS50127">
    <property type="entry name" value="UBC_2"/>
    <property type="match status" value="1"/>
</dbReference>
<organism evidence="3 4">
    <name type="scientific">Clytia hemisphaerica</name>
    <dbReference type="NCBI Taxonomy" id="252671"/>
    <lineage>
        <taxon>Eukaryota</taxon>
        <taxon>Metazoa</taxon>
        <taxon>Cnidaria</taxon>
        <taxon>Hydrozoa</taxon>
        <taxon>Hydroidolina</taxon>
        <taxon>Leptothecata</taxon>
        <taxon>Obeliida</taxon>
        <taxon>Clytiidae</taxon>
        <taxon>Clytia</taxon>
    </lineage>
</organism>
<dbReference type="AlphaFoldDB" id="A0A7M5X929"/>
<evidence type="ECO:0000256" key="1">
    <source>
        <dbReference type="SAM" id="MobiDB-lite"/>
    </source>
</evidence>
<protein>
    <recommendedName>
        <fullName evidence="2">UBC core domain-containing protein</fullName>
    </recommendedName>
</protein>
<dbReference type="Pfam" id="PF00179">
    <property type="entry name" value="UQ_con"/>
    <property type="match status" value="1"/>
</dbReference>
<name>A0A7M5X929_9CNID</name>
<dbReference type="Gene3D" id="3.10.110.10">
    <property type="entry name" value="Ubiquitin Conjugating Enzyme"/>
    <property type="match status" value="1"/>
</dbReference>
<dbReference type="InterPro" id="IPR000608">
    <property type="entry name" value="UBC"/>
</dbReference>
<proteinExistence type="predicted"/>
<feature type="compositionally biased region" description="Basic and acidic residues" evidence="1">
    <location>
        <begin position="74"/>
        <end position="94"/>
    </location>
</feature>